<accession>A0A7M2XIX5</accession>
<dbReference type="GO" id="GO:0008745">
    <property type="term" value="F:N-acetylmuramoyl-L-alanine amidase activity"/>
    <property type="evidence" value="ECO:0007669"/>
    <property type="project" value="InterPro"/>
</dbReference>
<name>A0A7M2XIX5_9NOCA</name>
<sequence length="208" mass="22615">MSVSFAKAVRDGCRNLGVEVNEVDGCYSRGNGQTSDYRGIVNHHTAGGFTIGFDRILVDGRWDLPGPLCNTALDRNGRLWLIAAHPANHAGASGGWDTAPLPHTGLFNKLTWGCEIQYPGVVPMTDAQYRAALIQSHVVCKVAGVPGDYRWVKFHQGTSVQGKWDPGYAEGRTYDIARFRDDIRALDLGADDGGPLWQQIFDEITGGA</sequence>
<feature type="domain" description="N-acetylmuramoyl-L-alanine amidase" evidence="1">
    <location>
        <begin position="35"/>
        <end position="167"/>
    </location>
</feature>
<dbReference type="AlphaFoldDB" id="A0A7M2XIX5"/>
<dbReference type="Proteomes" id="UP000593818">
    <property type="component" value="Chromosome"/>
</dbReference>
<reference evidence="2 3" key="1">
    <citation type="submission" date="2020-10" db="EMBL/GenBank/DDBJ databases">
        <title>Whole genome sequence of oil-degrading bacteria Rhodococcus pyridinivorans strain 5Ap.</title>
        <authorList>
            <person name="Akhremchuk A.E."/>
            <person name="Valentovich L.N."/>
            <person name="Charniauskaya M.I."/>
            <person name="Bukliarevich H.A."/>
            <person name="Titok M.A."/>
        </authorList>
    </citation>
    <scope>NUCLEOTIDE SEQUENCE [LARGE SCALE GENOMIC DNA]</scope>
    <source>
        <strain evidence="2 3">5Ap</strain>
    </source>
</reference>
<dbReference type="EMBL" id="CP063450">
    <property type="protein sequence ID" value="QOV97597.1"/>
    <property type="molecule type" value="Genomic_DNA"/>
</dbReference>
<dbReference type="RefSeq" id="WP_193902383.1">
    <property type="nucleotide sequence ID" value="NZ_CP063450.1"/>
</dbReference>
<organism evidence="2 3">
    <name type="scientific">Rhodococcus pyridinivorans</name>
    <dbReference type="NCBI Taxonomy" id="103816"/>
    <lineage>
        <taxon>Bacteria</taxon>
        <taxon>Bacillati</taxon>
        <taxon>Actinomycetota</taxon>
        <taxon>Actinomycetes</taxon>
        <taxon>Mycobacteriales</taxon>
        <taxon>Nocardiaceae</taxon>
        <taxon>Rhodococcus</taxon>
    </lineage>
</organism>
<dbReference type="SUPFAM" id="SSF55846">
    <property type="entry name" value="N-acetylmuramoyl-L-alanine amidase-like"/>
    <property type="match status" value="1"/>
</dbReference>
<dbReference type="InterPro" id="IPR002502">
    <property type="entry name" value="Amidase_domain"/>
</dbReference>
<evidence type="ECO:0000313" key="3">
    <source>
        <dbReference type="Proteomes" id="UP000593818"/>
    </source>
</evidence>
<dbReference type="InterPro" id="IPR036505">
    <property type="entry name" value="Amidase/PGRP_sf"/>
</dbReference>
<dbReference type="Pfam" id="PF01510">
    <property type="entry name" value="Amidase_2"/>
    <property type="match status" value="1"/>
</dbReference>
<keyword evidence="3" id="KW-1185">Reference proteome</keyword>
<evidence type="ECO:0000259" key="1">
    <source>
        <dbReference type="Pfam" id="PF01510"/>
    </source>
</evidence>
<dbReference type="GO" id="GO:0009253">
    <property type="term" value="P:peptidoglycan catabolic process"/>
    <property type="evidence" value="ECO:0007669"/>
    <property type="project" value="InterPro"/>
</dbReference>
<evidence type="ECO:0000313" key="2">
    <source>
        <dbReference type="EMBL" id="QOV97597.1"/>
    </source>
</evidence>
<protein>
    <submittedName>
        <fullName evidence="2">N-acetylmuramoyl-L-alanine amidase</fullName>
    </submittedName>
</protein>
<proteinExistence type="predicted"/>
<gene>
    <name evidence="2" type="ORF">INP59_16875</name>
</gene>